<sequence>MEVSDPLVIEESCSPRSSVRSINSNMKAQSKGPETRLARLKRGTKLLSRLCASAHGGSTAFRNALLALLDILQSARDDLAQADRLLAVDMAELLEQKGIEGDAKLKLLNLFEELPPVPPLPLQVDHMLEDGNHSPESEKEKSDKPEAWGWEVLLAPRRWILRNLCLWRRRHSWCPPSLNVFRWMDLTL</sequence>
<evidence type="ECO:0000313" key="3">
    <source>
        <dbReference type="Proteomes" id="UP001152797"/>
    </source>
</evidence>
<reference evidence="1" key="1">
    <citation type="submission" date="2022-10" db="EMBL/GenBank/DDBJ databases">
        <authorList>
            <person name="Chen Y."/>
            <person name="Dougan E. K."/>
            <person name="Chan C."/>
            <person name="Rhodes N."/>
            <person name="Thang M."/>
        </authorList>
    </citation>
    <scope>NUCLEOTIDE SEQUENCE</scope>
</reference>
<comment type="caution">
    <text evidence="1">The sequence shown here is derived from an EMBL/GenBank/DDBJ whole genome shotgun (WGS) entry which is preliminary data.</text>
</comment>
<dbReference type="AlphaFoldDB" id="A0A9P1GRD1"/>
<dbReference type="Proteomes" id="UP001152797">
    <property type="component" value="Unassembled WGS sequence"/>
</dbReference>
<accession>A0A9P1GRD1</accession>
<dbReference type="EMBL" id="CAMXCT010006761">
    <property type="protein sequence ID" value="CAI4019623.1"/>
    <property type="molecule type" value="Genomic_DNA"/>
</dbReference>
<evidence type="ECO:0000313" key="1">
    <source>
        <dbReference type="EMBL" id="CAI4019623.1"/>
    </source>
</evidence>
<organism evidence="1">
    <name type="scientific">Cladocopium goreaui</name>
    <dbReference type="NCBI Taxonomy" id="2562237"/>
    <lineage>
        <taxon>Eukaryota</taxon>
        <taxon>Sar</taxon>
        <taxon>Alveolata</taxon>
        <taxon>Dinophyceae</taxon>
        <taxon>Suessiales</taxon>
        <taxon>Symbiodiniaceae</taxon>
        <taxon>Cladocopium</taxon>
    </lineage>
</organism>
<gene>
    <name evidence="1" type="ORF">C1SCF055_LOCUS44116</name>
</gene>
<protein>
    <submittedName>
        <fullName evidence="2">Calmodulin</fullName>
    </submittedName>
</protein>
<reference evidence="2 3" key="2">
    <citation type="submission" date="2024-05" db="EMBL/GenBank/DDBJ databases">
        <authorList>
            <person name="Chen Y."/>
            <person name="Shah S."/>
            <person name="Dougan E. K."/>
            <person name="Thang M."/>
            <person name="Chan C."/>
        </authorList>
    </citation>
    <scope>NUCLEOTIDE SEQUENCE [LARGE SCALE GENOMIC DNA]</scope>
</reference>
<dbReference type="EMBL" id="CAMXCT020006761">
    <property type="protein sequence ID" value="CAL1172998.1"/>
    <property type="molecule type" value="Genomic_DNA"/>
</dbReference>
<dbReference type="OrthoDB" id="424813at2759"/>
<keyword evidence="3" id="KW-1185">Reference proteome</keyword>
<dbReference type="EMBL" id="CAMXCT030006761">
    <property type="protein sequence ID" value="CAL4806935.1"/>
    <property type="molecule type" value="Genomic_DNA"/>
</dbReference>
<evidence type="ECO:0000313" key="2">
    <source>
        <dbReference type="EMBL" id="CAL4806935.1"/>
    </source>
</evidence>
<proteinExistence type="predicted"/>
<name>A0A9P1GRD1_9DINO</name>